<evidence type="ECO:0000313" key="2">
    <source>
        <dbReference type="Proteomes" id="UP000245622"/>
    </source>
</evidence>
<dbReference type="AlphaFoldDB" id="A0A1V1I002"/>
<name>A0A1V1I002_9FIRM</name>
<dbReference type="Proteomes" id="UP000245622">
    <property type="component" value="Chromosome 1"/>
</dbReference>
<organism evidence="1 2">
    <name type="scientific">Romboutsia ilealis</name>
    <dbReference type="NCBI Taxonomy" id="1115758"/>
    <lineage>
        <taxon>Bacteria</taxon>
        <taxon>Bacillati</taxon>
        <taxon>Bacillota</taxon>
        <taxon>Clostridia</taxon>
        <taxon>Peptostreptococcales</taxon>
        <taxon>Peptostreptococcaceae</taxon>
        <taxon>Romboutsia</taxon>
    </lineage>
</organism>
<accession>A0A1V1I002</accession>
<dbReference type="Pfam" id="PF11536">
    <property type="entry name" value="DUF3226"/>
    <property type="match status" value="1"/>
</dbReference>
<evidence type="ECO:0008006" key="3">
    <source>
        <dbReference type="Google" id="ProtNLM"/>
    </source>
</evidence>
<dbReference type="InterPro" id="IPR024508">
    <property type="entry name" value="DUF3226"/>
</dbReference>
<evidence type="ECO:0000313" key="1">
    <source>
        <dbReference type="EMBL" id="CED93459.1"/>
    </source>
</evidence>
<dbReference type="KEGG" id="ril:CRIB_707"/>
<sequence length="257" mass="29885">MRSFLFFVEGVHDINCVARILLINGFKEASNINDIPEIWRSRVPRTYPFVDNRLDRFIPIPSYFIKNNLCIAMVSANGVGNIIRDIDLYLSNMTKAELKQINGVCAIFDADQKSAKEAFDERFKKYNKDMVIKKKDFLSGSCRIRGESINMYYYFFPDNYSQGTLENFLLEGAKVVYSDLLDNVNEYLEKVNDRYKENWSKSSENKVKVGCIANIFQPGSANQISIRYDDWISEESIMYSSVIKKFYDFIIDILELN</sequence>
<gene>
    <name evidence="1" type="ORF">CRIB_707</name>
</gene>
<dbReference type="GeneID" id="82204887"/>
<dbReference type="EMBL" id="LN555523">
    <property type="protein sequence ID" value="CED93459.1"/>
    <property type="molecule type" value="Genomic_DNA"/>
</dbReference>
<reference evidence="1 2" key="1">
    <citation type="submission" date="2014-04" db="EMBL/GenBank/DDBJ databases">
        <authorList>
            <person name="Hornung B.V."/>
        </authorList>
    </citation>
    <scope>NUCLEOTIDE SEQUENCE [LARGE SCALE GENOMIC DNA]</scope>
    <source>
        <strain evidence="1 2">CRIB</strain>
    </source>
</reference>
<dbReference type="RefSeq" id="WP_180703172.1">
    <property type="nucleotide sequence ID" value="NZ_CAJUCR010000001.1"/>
</dbReference>
<keyword evidence="2" id="KW-1185">Reference proteome</keyword>
<proteinExistence type="predicted"/>
<protein>
    <recommendedName>
        <fullName evidence="3">DUF4276 family protein</fullName>
    </recommendedName>
</protein>